<protein>
    <submittedName>
        <fullName evidence="2">HET domain-containing protein</fullName>
    </submittedName>
</protein>
<evidence type="ECO:0000259" key="1">
    <source>
        <dbReference type="Pfam" id="PF06985"/>
    </source>
</evidence>
<evidence type="ECO:0000313" key="2">
    <source>
        <dbReference type="EMBL" id="KAF6802970.1"/>
    </source>
</evidence>
<reference evidence="2 3" key="1">
    <citation type="journal article" date="2020" name="Phytopathology">
        <title>Genome Sequence Resources of Colletotrichum truncatum, C. plurivorum, C. musicola, and C. sojae: Four Species Pathogenic to Soybean (Glycine max).</title>
        <authorList>
            <person name="Rogerio F."/>
            <person name="Boufleur T.R."/>
            <person name="Ciampi-Guillardi M."/>
            <person name="Sukno S.A."/>
            <person name="Thon M.R."/>
            <person name="Massola Junior N.S."/>
            <person name="Baroncelli R."/>
        </authorList>
    </citation>
    <scope>NUCLEOTIDE SEQUENCE [LARGE SCALE GENOMIC DNA]</scope>
    <source>
        <strain evidence="2 3">LFN0009</strain>
    </source>
</reference>
<evidence type="ECO:0000313" key="3">
    <source>
        <dbReference type="Proteomes" id="UP000652219"/>
    </source>
</evidence>
<accession>A0A8H6MNZ7</accession>
<dbReference type="EMBL" id="WIGN01000253">
    <property type="protein sequence ID" value="KAF6802970.1"/>
    <property type="molecule type" value="Genomic_DNA"/>
</dbReference>
<comment type="caution">
    <text evidence="2">The sequence shown here is derived from an EMBL/GenBank/DDBJ whole genome shotgun (WGS) entry which is preliminary data.</text>
</comment>
<keyword evidence="3" id="KW-1185">Reference proteome</keyword>
<feature type="domain" description="Heterokaryon incompatibility" evidence="1">
    <location>
        <begin position="165"/>
        <end position="295"/>
    </location>
</feature>
<organism evidence="2 3">
    <name type="scientific">Colletotrichum sojae</name>
    <dbReference type="NCBI Taxonomy" id="2175907"/>
    <lineage>
        <taxon>Eukaryota</taxon>
        <taxon>Fungi</taxon>
        <taxon>Dikarya</taxon>
        <taxon>Ascomycota</taxon>
        <taxon>Pezizomycotina</taxon>
        <taxon>Sordariomycetes</taxon>
        <taxon>Hypocreomycetidae</taxon>
        <taxon>Glomerellales</taxon>
        <taxon>Glomerellaceae</taxon>
        <taxon>Colletotrichum</taxon>
        <taxon>Colletotrichum orchidearum species complex</taxon>
    </lineage>
</organism>
<dbReference type="AlphaFoldDB" id="A0A8H6MNZ7"/>
<dbReference type="PANTHER" id="PTHR33112">
    <property type="entry name" value="DOMAIN PROTEIN, PUTATIVE-RELATED"/>
    <property type="match status" value="1"/>
</dbReference>
<dbReference type="PANTHER" id="PTHR33112:SF16">
    <property type="entry name" value="HETEROKARYON INCOMPATIBILITY DOMAIN-CONTAINING PROTEIN"/>
    <property type="match status" value="1"/>
</dbReference>
<dbReference type="InterPro" id="IPR010730">
    <property type="entry name" value="HET"/>
</dbReference>
<dbReference type="Proteomes" id="UP000652219">
    <property type="component" value="Unassembled WGS sequence"/>
</dbReference>
<gene>
    <name evidence="2" type="ORF">CSOJ01_11244</name>
</gene>
<name>A0A8H6MNZ7_9PEZI</name>
<dbReference type="Pfam" id="PF06985">
    <property type="entry name" value="HET"/>
    <property type="match status" value="1"/>
</dbReference>
<proteinExistence type="predicted"/>
<sequence>MEALGKTSPFRLADLKAITPAGSPGRPRFLYAWYLVHHRLEYQICGCLTRYLRGVSGPNHTRTSTRKKVCVSKSLRLPPLLTPPFEGTWPATYISNQHTQSHAGLHESLGRVKKWLHTCLDHHSECRAPSNQKLAPAKLVEISSNQEPPKLRLVQTRKIKAPLEYAALSYCWGGDQALKLLSHNSAELSQDLPLQALPATIRDAVTLCVTLNISFLWVDALCIVQDDEVSKMEEIAEMSSIYKRAVLTICASSAASATEGFLNPRRSPFTNNQVLRFPCYNKEGVESPIFMGTISTWNDTHVTVDRNKKTEAQEDLLSNRVIFFKRNQLQWKCRGVPVGEFWVDGYEADLSARPVVHSMPSAPPRETDTSWSAWKQKAMKRWDEIVEDYSSRNFSEEADRPLAISGTATEFAEMFRSSDQYVAGFWTSQLPQRLVWKSKWEPPKAHRPKKYTGPTWSWTSFAHPVDMRFRSDFSTADFSTESDEIQASGELLGYVPKLRIESAPYGAVGEGTALLVKGRCTSCSISPLGSEIPHSHVLVEPFTDEHGHMLFLSSLNGWTNVFDYQSDAQEYSASNGKGYSRVELLTKIVETLYERGTKISGHAVANDSTMVDLEIWGLILAPAKVEEMTFTRVGCFRFYHHGRVEAEEADSFQDCLKEKLDAEMASRHPFNGVEAATVTIL</sequence>